<keyword evidence="8" id="KW-1185">Reference proteome</keyword>
<comment type="similarity">
    <text evidence="4 5">Belongs to the RlpA family.</text>
</comment>
<evidence type="ECO:0000256" key="1">
    <source>
        <dbReference type="ARBA" id="ARBA00022729"/>
    </source>
</evidence>
<comment type="caution">
    <text evidence="7">The sequence shown here is derived from an EMBL/GenBank/DDBJ whole genome shotgun (WGS) entry which is preliminary data.</text>
</comment>
<dbReference type="HOGENOM" id="CLU_042923_3_4_0"/>
<dbReference type="InterPro" id="IPR036680">
    <property type="entry name" value="SPOR-like_sf"/>
</dbReference>
<evidence type="ECO:0000256" key="2">
    <source>
        <dbReference type="ARBA" id="ARBA00023239"/>
    </source>
</evidence>
<keyword evidence="2 4" id="KW-0456">Lyase</keyword>
<protein>
    <recommendedName>
        <fullName evidence="4">Endolytic peptidoglycan transglycosylase RlpA</fullName>
        <ecNumber evidence="4">4.2.2.-</ecNumber>
    </recommendedName>
</protein>
<evidence type="ECO:0000256" key="3">
    <source>
        <dbReference type="ARBA" id="ARBA00023316"/>
    </source>
</evidence>
<dbReference type="PROSITE" id="PS51724">
    <property type="entry name" value="SPOR"/>
    <property type="match status" value="1"/>
</dbReference>
<comment type="function">
    <text evidence="4">Lytic transglycosylase with a strong preference for naked glycan strands that lack stem peptides.</text>
</comment>
<dbReference type="Proteomes" id="UP000005297">
    <property type="component" value="Unassembled WGS sequence"/>
</dbReference>
<dbReference type="Pfam" id="PF03330">
    <property type="entry name" value="DPBB_1"/>
    <property type="match status" value="1"/>
</dbReference>
<dbReference type="Gene3D" id="3.30.70.1070">
    <property type="entry name" value="Sporulation related repeat"/>
    <property type="match status" value="1"/>
</dbReference>
<feature type="domain" description="SPOR" evidence="6">
    <location>
        <begin position="137"/>
        <end position="216"/>
    </location>
</feature>
<evidence type="ECO:0000256" key="5">
    <source>
        <dbReference type="RuleBase" id="RU003495"/>
    </source>
</evidence>
<dbReference type="InterPro" id="IPR012997">
    <property type="entry name" value="RplA"/>
</dbReference>
<accession>Q0F2T8</accession>
<dbReference type="RefSeq" id="WP_009851347.1">
    <property type="nucleotide sequence ID" value="NZ_DS022295.1"/>
</dbReference>
<dbReference type="Pfam" id="PF05036">
    <property type="entry name" value="SPOR"/>
    <property type="match status" value="1"/>
</dbReference>
<evidence type="ECO:0000313" key="8">
    <source>
        <dbReference type="Proteomes" id="UP000005297"/>
    </source>
</evidence>
<dbReference type="InterPro" id="IPR034718">
    <property type="entry name" value="RlpA"/>
</dbReference>
<evidence type="ECO:0000256" key="4">
    <source>
        <dbReference type="HAMAP-Rule" id="MF_02071"/>
    </source>
</evidence>
<dbReference type="GO" id="GO:0000270">
    <property type="term" value="P:peptidoglycan metabolic process"/>
    <property type="evidence" value="ECO:0007669"/>
    <property type="project" value="UniProtKB-UniRule"/>
</dbReference>
<dbReference type="eggNOG" id="COG0797">
    <property type="taxonomic scope" value="Bacteria"/>
</dbReference>
<dbReference type="EMBL" id="AATS01000001">
    <property type="protein sequence ID" value="EAU56203.1"/>
    <property type="molecule type" value="Genomic_DNA"/>
</dbReference>
<reference evidence="7 8" key="1">
    <citation type="submission" date="2006-09" db="EMBL/GenBank/DDBJ databases">
        <authorList>
            <person name="Emerson D."/>
            <person name="Ferriera S."/>
            <person name="Johnson J."/>
            <person name="Kravitz S."/>
            <person name="Halpern A."/>
            <person name="Remington K."/>
            <person name="Beeson K."/>
            <person name="Tran B."/>
            <person name="Rogers Y.-H."/>
            <person name="Friedman R."/>
            <person name="Venter J.C."/>
        </authorList>
    </citation>
    <scope>NUCLEOTIDE SEQUENCE [LARGE SCALE GENOMIC DNA]</scope>
    <source>
        <strain evidence="7 8">PV-1</strain>
    </source>
</reference>
<sequence length="216" mass="23747">MPFATHYDKTGIASWYGKDFHGKRTANGERYDMHALSAAHKTLPLPTLVRVTNLDNGRAVIVRVNDRGPFVKERLIDLSYAAAKELGYANQGTAHVRVQTLDEVPANTTPTVAEAIRAPVQTSMVNVKPPYAPAATPTAGGHLFVQLGAFRSQQNALRQQTQLLPHHPDAHLVTVHIDGLLLYRVRIGPFSQVSQVEKTVVTLQQEGFSKPMVIIE</sequence>
<dbReference type="InterPro" id="IPR036908">
    <property type="entry name" value="RlpA-like_sf"/>
</dbReference>
<dbReference type="Gene3D" id="2.40.40.10">
    <property type="entry name" value="RlpA-like domain"/>
    <property type="match status" value="1"/>
</dbReference>
<dbReference type="GO" id="GO:0071555">
    <property type="term" value="P:cell wall organization"/>
    <property type="evidence" value="ECO:0007669"/>
    <property type="project" value="UniProtKB-KW"/>
</dbReference>
<dbReference type="CDD" id="cd22268">
    <property type="entry name" value="DPBB_RlpA-like"/>
    <property type="match status" value="1"/>
</dbReference>
<dbReference type="PANTHER" id="PTHR34183">
    <property type="entry name" value="ENDOLYTIC PEPTIDOGLYCAN TRANSGLYCOSYLASE RLPA"/>
    <property type="match status" value="1"/>
</dbReference>
<dbReference type="InParanoid" id="Q0F2T8"/>
<keyword evidence="3 4" id="KW-0961">Cell wall biogenesis/degradation</keyword>
<gene>
    <name evidence="4" type="primary">rlpA</name>
    <name evidence="7" type="ORF">SPV1_05263</name>
</gene>
<dbReference type="OrthoDB" id="9779128at2"/>
<dbReference type="SUPFAM" id="SSF110997">
    <property type="entry name" value="Sporulation related repeat"/>
    <property type="match status" value="1"/>
</dbReference>
<dbReference type="PANTHER" id="PTHR34183:SF1">
    <property type="entry name" value="ENDOLYTIC PEPTIDOGLYCAN TRANSGLYCOSYLASE RLPA"/>
    <property type="match status" value="1"/>
</dbReference>
<dbReference type="STRING" id="314344.AL013_04600"/>
<dbReference type="AlphaFoldDB" id="Q0F2T8"/>
<organism evidence="7 8">
    <name type="scientific">Mariprofundus ferrooxydans PV-1</name>
    <dbReference type="NCBI Taxonomy" id="314345"/>
    <lineage>
        <taxon>Bacteria</taxon>
        <taxon>Pseudomonadati</taxon>
        <taxon>Pseudomonadota</taxon>
        <taxon>Candidatius Mariprofundia</taxon>
        <taxon>Mariprofundales</taxon>
        <taxon>Mariprofundaceae</taxon>
        <taxon>Mariprofundus</taxon>
    </lineage>
</organism>
<dbReference type="GO" id="GO:0008932">
    <property type="term" value="F:lytic endotransglycosylase activity"/>
    <property type="evidence" value="ECO:0007669"/>
    <property type="project" value="UniProtKB-UniRule"/>
</dbReference>
<evidence type="ECO:0000313" key="7">
    <source>
        <dbReference type="EMBL" id="EAU56203.1"/>
    </source>
</evidence>
<dbReference type="FunFam" id="2.40.40.10:FF:000003">
    <property type="entry name" value="Endolytic peptidoglycan transglycosylase RlpA"/>
    <property type="match status" value="1"/>
</dbReference>
<evidence type="ECO:0000259" key="6">
    <source>
        <dbReference type="PROSITE" id="PS51724"/>
    </source>
</evidence>
<dbReference type="HAMAP" id="MF_02071">
    <property type="entry name" value="RlpA"/>
    <property type="match status" value="1"/>
</dbReference>
<keyword evidence="7" id="KW-0449">Lipoprotein</keyword>
<keyword evidence="1" id="KW-0732">Signal</keyword>
<dbReference type="InterPro" id="IPR009009">
    <property type="entry name" value="RlpA-like_DPBB"/>
</dbReference>
<dbReference type="GO" id="GO:0042834">
    <property type="term" value="F:peptidoglycan binding"/>
    <property type="evidence" value="ECO:0007669"/>
    <property type="project" value="InterPro"/>
</dbReference>
<dbReference type="EC" id="4.2.2.-" evidence="4"/>
<name>Q0F2T8_9PROT</name>
<dbReference type="NCBIfam" id="TIGR00413">
    <property type="entry name" value="rlpA"/>
    <property type="match status" value="1"/>
</dbReference>
<proteinExistence type="inferred from homology"/>
<dbReference type="SUPFAM" id="SSF50685">
    <property type="entry name" value="Barwin-like endoglucanases"/>
    <property type="match status" value="1"/>
</dbReference>
<dbReference type="InterPro" id="IPR007730">
    <property type="entry name" value="SPOR-like_dom"/>
</dbReference>